<comment type="function">
    <text evidence="6">May play the central regulatory role in sporulation. It may be an element of the effector pathway responsible for the activation of sporulation genes in response to nutritional stress. Spo0A may act in concert with spo0H (a sigma factor) to control the expression of some genes that are critical to the sporulation process.</text>
</comment>
<dbReference type="KEGG" id="fwa:DCMF_28465"/>
<evidence type="ECO:0000256" key="3">
    <source>
        <dbReference type="ARBA" id="ARBA00023015"/>
    </source>
</evidence>
<dbReference type="AlphaFoldDB" id="A0A3G1L103"/>
<protein>
    <recommendedName>
        <fullName evidence="1">Stage 0 sporulation protein A homolog</fullName>
    </recommendedName>
</protein>
<sequence>MNVLLVDNRVLFLEGLQSLLQSNGIKVAGMALSGPEALEKTRLLGPDVVLMDVTGTGQDRLEAIRRIRAENPAVKIIVFADSDENLIAAVQNGACGYLLTSIEGGELLQKLGDLERGEVPFSPGLTARVLEGIARLAAERERAGPMTEKVQVVPAAENGEAVQLTARQQEILGLVAQGLTYREAGEAVGLKERTVKYHMGRIMKQVHLKKRERVIAYALKKRL</sequence>
<proteinExistence type="predicted"/>
<dbReference type="CDD" id="cd17535">
    <property type="entry name" value="REC_NarL-like"/>
    <property type="match status" value="1"/>
</dbReference>
<gene>
    <name evidence="10" type="ORF">DCMF_28465</name>
</gene>
<organism evidence="10 11">
    <name type="scientific">Formimonas warabiya</name>
    <dbReference type="NCBI Taxonomy" id="1761012"/>
    <lineage>
        <taxon>Bacteria</taxon>
        <taxon>Bacillati</taxon>
        <taxon>Bacillota</taxon>
        <taxon>Clostridia</taxon>
        <taxon>Eubacteriales</taxon>
        <taxon>Peptococcaceae</taxon>
        <taxon>Candidatus Formimonas</taxon>
    </lineage>
</organism>
<dbReference type="EMBL" id="CP017634">
    <property type="protein sequence ID" value="ATW28165.1"/>
    <property type="molecule type" value="Genomic_DNA"/>
</dbReference>
<feature type="modified residue" description="4-aspartylphosphate" evidence="7">
    <location>
        <position position="52"/>
    </location>
</feature>
<dbReference type="Pfam" id="PF00196">
    <property type="entry name" value="GerE"/>
    <property type="match status" value="1"/>
</dbReference>
<dbReference type="InterPro" id="IPR001789">
    <property type="entry name" value="Sig_transdc_resp-reg_receiver"/>
</dbReference>
<dbReference type="Pfam" id="PF00072">
    <property type="entry name" value="Response_reg"/>
    <property type="match status" value="1"/>
</dbReference>
<keyword evidence="2 7" id="KW-0597">Phosphoprotein</keyword>
<dbReference type="GO" id="GO:0003677">
    <property type="term" value="F:DNA binding"/>
    <property type="evidence" value="ECO:0007669"/>
    <property type="project" value="UniProtKB-KW"/>
</dbReference>
<keyword evidence="11" id="KW-1185">Reference proteome</keyword>
<dbReference type="Proteomes" id="UP000323521">
    <property type="component" value="Chromosome"/>
</dbReference>
<evidence type="ECO:0000256" key="1">
    <source>
        <dbReference type="ARBA" id="ARBA00018672"/>
    </source>
</evidence>
<dbReference type="SMART" id="SM00421">
    <property type="entry name" value="HTH_LUXR"/>
    <property type="match status" value="1"/>
</dbReference>
<keyword evidence="5" id="KW-0804">Transcription</keyword>
<evidence type="ECO:0000256" key="5">
    <source>
        <dbReference type="ARBA" id="ARBA00023163"/>
    </source>
</evidence>
<evidence type="ECO:0000256" key="2">
    <source>
        <dbReference type="ARBA" id="ARBA00022553"/>
    </source>
</evidence>
<keyword evidence="3" id="KW-0805">Transcription regulation</keyword>
<dbReference type="InterPro" id="IPR016032">
    <property type="entry name" value="Sig_transdc_resp-reg_C-effctor"/>
</dbReference>
<keyword evidence="4" id="KW-0238">DNA-binding</keyword>
<dbReference type="InterPro" id="IPR039420">
    <property type="entry name" value="WalR-like"/>
</dbReference>
<evidence type="ECO:0000256" key="4">
    <source>
        <dbReference type="ARBA" id="ARBA00023125"/>
    </source>
</evidence>
<dbReference type="PROSITE" id="PS50043">
    <property type="entry name" value="HTH_LUXR_2"/>
    <property type="match status" value="1"/>
</dbReference>
<feature type="domain" description="Response regulatory" evidence="9">
    <location>
        <begin position="2"/>
        <end position="115"/>
    </location>
</feature>
<dbReference type="CDD" id="cd06170">
    <property type="entry name" value="LuxR_C_like"/>
    <property type="match status" value="1"/>
</dbReference>
<dbReference type="PROSITE" id="PS50110">
    <property type="entry name" value="RESPONSE_REGULATORY"/>
    <property type="match status" value="1"/>
</dbReference>
<dbReference type="SUPFAM" id="SSF46894">
    <property type="entry name" value="C-terminal effector domain of the bipartite response regulators"/>
    <property type="match status" value="1"/>
</dbReference>
<evidence type="ECO:0000313" key="10">
    <source>
        <dbReference type="EMBL" id="ATW28165.1"/>
    </source>
</evidence>
<evidence type="ECO:0000313" key="11">
    <source>
        <dbReference type="Proteomes" id="UP000323521"/>
    </source>
</evidence>
<dbReference type="SUPFAM" id="SSF52172">
    <property type="entry name" value="CheY-like"/>
    <property type="match status" value="1"/>
</dbReference>
<feature type="domain" description="HTH luxR-type" evidence="8">
    <location>
        <begin position="157"/>
        <end position="222"/>
    </location>
</feature>
<dbReference type="GO" id="GO:0006355">
    <property type="term" value="P:regulation of DNA-templated transcription"/>
    <property type="evidence" value="ECO:0007669"/>
    <property type="project" value="InterPro"/>
</dbReference>
<dbReference type="PANTHER" id="PTHR43214:SF43">
    <property type="entry name" value="TWO-COMPONENT RESPONSE REGULATOR"/>
    <property type="match status" value="1"/>
</dbReference>
<dbReference type="InterPro" id="IPR011006">
    <property type="entry name" value="CheY-like_superfamily"/>
</dbReference>
<evidence type="ECO:0000259" key="8">
    <source>
        <dbReference type="PROSITE" id="PS50043"/>
    </source>
</evidence>
<dbReference type="PRINTS" id="PR00038">
    <property type="entry name" value="HTHLUXR"/>
</dbReference>
<dbReference type="InterPro" id="IPR058245">
    <property type="entry name" value="NreC/VraR/RcsB-like_REC"/>
</dbReference>
<dbReference type="PANTHER" id="PTHR43214">
    <property type="entry name" value="TWO-COMPONENT RESPONSE REGULATOR"/>
    <property type="match status" value="1"/>
</dbReference>
<evidence type="ECO:0000256" key="7">
    <source>
        <dbReference type="PROSITE-ProRule" id="PRU00169"/>
    </source>
</evidence>
<reference evidence="10 11" key="1">
    <citation type="submission" date="2016-10" db="EMBL/GenBank/DDBJ databases">
        <title>Complete Genome Sequence of Peptococcaceae strain DCMF.</title>
        <authorList>
            <person name="Edwards R.J."/>
            <person name="Holland S.I."/>
            <person name="Deshpande N.P."/>
            <person name="Wong Y.K."/>
            <person name="Ertan H."/>
            <person name="Manefield M."/>
            <person name="Russell T.L."/>
            <person name="Lee M.J."/>
        </authorList>
    </citation>
    <scope>NUCLEOTIDE SEQUENCE [LARGE SCALE GENOMIC DNA]</scope>
    <source>
        <strain evidence="10 11">DCMF</strain>
    </source>
</reference>
<evidence type="ECO:0000259" key="9">
    <source>
        <dbReference type="PROSITE" id="PS50110"/>
    </source>
</evidence>
<dbReference type="GO" id="GO:0000160">
    <property type="term" value="P:phosphorelay signal transduction system"/>
    <property type="evidence" value="ECO:0007669"/>
    <property type="project" value="InterPro"/>
</dbReference>
<evidence type="ECO:0000256" key="6">
    <source>
        <dbReference type="ARBA" id="ARBA00024867"/>
    </source>
</evidence>
<accession>A0A3G1L103</accession>
<dbReference type="Gene3D" id="3.40.50.2300">
    <property type="match status" value="1"/>
</dbReference>
<dbReference type="InterPro" id="IPR000792">
    <property type="entry name" value="Tscrpt_reg_LuxR_C"/>
</dbReference>
<dbReference type="SMART" id="SM00448">
    <property type="entry name" value="REC"/>
    <property type="match status" value="1"/>
</dbReference>
<name>A0A3G1L103_FORW1</name>
<dbReference type="RefSeq" id="WP_214658971.1">
    <property type="nucleotide sequence ID" value="NZ_CP017634.1"/>
</dbReference>